<name>A0A975CGE8_9BURK</name>
<gene>
    <name evidence="2" type="ORF">J1M35_20245</name>
</gene>
<dbReference type="InterPro" id="IPR050662">
    <property type="entry name" value="Sec-metab_biosynth-thioest"/>
</dbReference>
<dbReference type="InterPro" id="IPR036866">
    <property type="entry name" value="RibonucZ/Hydroxyglut_hydro"/>
</dbReference>
<dbReference type="PANTHER" id="PTHR23131">
    <property type="entry name" value="ENDORIBONUCLEASE LACTB2"/>
    <property type="match status" value="1"/>
</dbReference>
<proteinExistence type="predicted"/>
<feature type="domain" description="Metallo-beta-lactamase" evidence="1">
    <location>
        <begin position="45"/>
        <end position="266"/>
    </location>
</feature>
<dbReference type="Pfam" id="PF21221">
    <property type="entry name" value="B_lactamase-like_C"/>
    <property type="match status" value="1"/>
</dbReference>
<protein>
    <submittedName>
        <fullName evidence="2">MBL fold metallo-hydrolase</fullName>
    </submittedName>
</protein>
<dbReference type="InterPro" id="IPR001279">
    <property type="entry name" value="Metallo-B-lactamas"/>
</dbReference>
<organism evidence="2 3">
    <name type="scientific">Ottowia testudinis</name>
    <dbReference type="NCBI Taxonomy" id="2816950"/>
    <lineage>
        <taxon>Bacteria</taxon>
        <taxon>Pseudomonadati</taxon>
        <taxon>Pseudomonadota</taxon>
        <taxon>Betaproteobacteria</taxon>
        <taxon>Burkholderiales</taxon>
        <taxon>Comamonadaceae</taxon>
        <taxon>Ottowia</taxon>
    </lineage>
</organism>
<evidence type="ECO:0000259" key="1">
    <source>
        <dbReference type="SMART" id="SM00849"/>
    </source>
</evidence>
<reference evidence="2" key="1">
    <citation type="submission" date="2021-03" db="EMBL/GenBank/DDBJ databases">
        <title>Ottowia sp. 27C isolated from the cloaca of a Giant Asian pond turtle (Heosemys grandis).</title>
        <authorList>
            <person name="Spergser J."/>
            <person name="Busse H.-J."/>
        </authorList>
    </citation>
    <scope>NUCLEOTIDE SEQUENCE</scope>
    <source>
        <strain evidence="2">27C</strain>
    </source>
</reference>
<dbReference type="PANTHER" id="PTHR23131:SF4">
    <property type="entry name" value="METALLO-BETA-LACTAMASE SUPERFAMILY POTEIN"/>
    <property type="match status" value="1"/>
</dbReference>
<dbReference type="EMBL" id="CP071796">
    <property type="protein sequence ID" value="QTD45312.1"/>
    <property type="molecule type" value="Genomic_DNA"/>
</dbReference>
<dbReference type="AlphaFoldDB" id="A0A975CGE8"/>
<dbReference type="SUPFAM" id="SSF56281">
    <property type="entry name" value="Metallo-hydrolase/oxidoreductase"/>
    <property type="match status" value="1"/>
</dbReference>
<sequence length="354" mass="39705">MSIAAELERALHYPLADALPPPGGAIALAPGVKWLRMQLPFALDHINLWLLRDRLDGREGWTVVDTCIDHPQSRADWEQVFANELDGLPILRVIATHMHPDHVGLAHWLCERWQAPLWMSGTDYMAARYACEVVNSFGGERLADFFHSHGMTGVGDLEKIRHRKSYYRGLVPAVPPSYARLMDGCSVTIGGQAWRCIAGYGHAPEHMALYCEAAGILISGDMVLPRISTNVSVYEMEPEADALTLFLGSIDRFAPLPGDVLVLPSHGKPFVGLHTRIRQLHEHHRDRLNEVMDAARERPVCAYDMLPVLFKRPLDLHQTTFALGEAVAHLHRLWHAGQLRRARDGEGVWRFAPV</sequence>
<accession>A0A975CGE8</accession>
<evidence type="ECO:0000313" key="3">
    <source>
        <dbReference type="Proteomes" id="UP000663903"/>
    </source>
</evidence>
<dbReference type="Proteomes" id="UP000663903">
    <property type="component" value="Chromosome"/>
</dbReference>
<dbReference type="Gene3D" id="1.10.10.10">
    <property type="entry name" value="Winged helix-like DNA-binding domain superfamily/Winged helix DNA-binding domain"/>
    <property type="match status" value="1"/>
</dbReference>
<evidence type="ECO:0000313" key="2">
    <source>
        <dbReference type="EMBL" id="QTD45312.1"/>
    </source>
</evidence>
<dbReference type="SMART" id="SM00849">
    <property type="entry name" value="Lactamase_B"/>
    <property type="match status" value="1"/>
</dbReference>
<dbReference type="Gene3D" id="3.60.15.10">
    <property type="entry name" value="Ribonuclease Z/Hydroxyacylglutathione hydrolase-like"/>
    <property type="match status" value="1"/>
</dbReference>
<dbReference type="KEGG" id="otd:J1M35_20245"/>
<keyword evidence="3" id="KW-1185">Reference proteome</keyword>
<dbReference type="RefSeq" id="WP_208009062.1">
    <property type="nucleotide sequence ID" value="NZ_CP071796.1"/>
</dbReference>
<dbReference type="InterPro" id="IPR048933">
    <property type="entry name" value="B_lactamase-like_C"/>
</dbReference>
<dbReference type="InterPro" id="IPR036388">
    <property type="entry name" value="WH-like_DNA-bd_sf"/>
</dbReference>
<dbReference type="Pfam" id="PF00753">
    <property type="entry name" value="Lactamase_B"/>
    <property type="match status" value="1"/>
</dbReference>